<feature type="compositionally biased region" description="Basic and acidic residues" evidence="12">
    <location>
        <begin position="902"/>
        <end position="912"/>
    </location>
</feature>
<comment type="caution">
    <text evidence="14">The sequence shown here is derived from an EMBL/GenBank/DDBJ whole genome shotgun (WGS) entry which is preliminary data.</text>
</comment>
<dbReference type="Gene3D" id="3.10.580.10">
    <property type="entry name" value="CBS-domain"/>
    <property type="match status" value="1"/>
</dbReference>
<evidence type="ECO:0000256" key="8">
    <source>
        <dbReference type="ARBA" id="ARBA00023136"/>
    </source>
</evidence>
<evidence type="ECO:0000256" key="11">
    <source>
        <dbReference type="RuleBase" id="RU361221"/>
    </source>
</evidence>
<dbReference type="Gene3D" id="1.10.3080.10">
    <property type="entry name" value="Clc chloride channel"/>
    <property type="match status" value="1"/>
</dbReference>
<feature type="region of interest" description="Disordered" evidence="12">
    <location>
        <begin position="1"/>
        <end position="77"/>
    </location>
</feature>
<evidence type="ECO:0000256" key="4">
    <source>
        <dbReference type="ARBA" id="ARBA00022737"/>
    </source>
</evidence>
<comment type="subcellular location">
    <subcellularLocation>
        <location evidence="1 11">Membrane</location>
        <topology evidence="1 11">Multi-pass membrane protein</topology>
    </subcellularLocation>
</comment>
<feature type="compositionally biased region" description="Pro residues" evidence="12">
    <location>
        <begin position="64"/>
        <end position="73"/>
    </location>
</feature>
<dbReference type="SUPFAM" id="SSF54631">
    <property type="entry name" value="CBS-domain pair"/>
    <property type="match status" value="1"/>
</dbReference>
<keyword evidence="6 11" id="KW-0406">Ion transport</keyword>
<feature type="transmembrane region" description="Helical" evidence="11">
    <location>
        <begin position="426"/>
        <end position="444"/>
    </location>
</feature>
<keyword evidence="9 11" id="KW-0868">Chloride</keyword>
<feature type="compositionally biased region" description="Basic and acidic residues" evidence="12">
    <location>
        <begin position="935"/>
        <end position="951"/>
    </location>
</feature>
<dbReference type="PRINTS" id="PR00762">
    <property type="entry name" value="CLCHANNEL"/>
</dbReference>
<keyword evidence="7 10" id="KW-0129">CBS domain</keyword>
<evidence type="ECO:0000313" key="14">
    <source>
        <dbReference type="EMBL" id="KAK7240042.1"/>
    </source>
</evidence>
<protein>
    <recommendedName>
        <fullName evidence="11">Chloride channel protein</fullName>
    </recommendedName>
</protein>
<feature type="compositionally biased region" description="Basic and acidic residues" evidence="12">
    <location>
        <begin position="40"/>
        <end position="50"/>
    </location>
</feature>
<keyword evidence="15" id="KW-1185">Reference proteome</keyword>
<dbReference type="Pfam" id="PF00571">
    <property type="entry name" value="CBS"/>
    <property type="match status" value="1"/>
</dbReference>
<evidence type="ECO:0000256" key="9">
    <source>
        <dbReference type="ARBA" id="ARBA00023214"/>
    </source>
</evidence>
<evidence type="ECO:0000256" key="6">
    <source>
        <dbReference type="ARBA" id="ARBA00023065"/>
    </source>
</evidence>
<feature type="transmembrane region" description="Helical" evidence="11">
    <location>
        <begin position="384"/>
        <end position="405"/>
    </location>
</feature>
<evidence type="ECO:0000256" key="7">
    <source>
        <dbReference type="ARBA" id="ARBA00023122"/>
    </source>
</evidence>
<dbReference type="InterPro" id="IPR000644">
    <property type="entry name" value="CBS_dom"/>
</dbReference>
<feature type="transmembrane region" description="Helical" evidence="11">
    <location>
        <begin position="113"/>
        <end position="137"/>
    </location>
</feature>
<keyword evidence="5 11" id="KW-1133">Transmembrane helix</keyword>
<keyword evidence="2 11" id="KW-0813">Transport</keyword>
<dbReference type="Pfam" id="PF00654">
    <property type="entry name" value="Voltage_CLC"/>
    <property type="match status" value="1"/>
</dbReference>
<feature type="transmembrane region" description="Helical" evidence="11">
    <location>
        <begin position="218"/>
        <end position="240"/>
    </location>
</feature>
<dbReference type="Proteomes" id="UP001363151">
    <property type="component" value="Unassembled WGS sequence"/>
</dbReference>
<evidence type="ECO:0000256" key="5">
    <source>
        <dbReference type="ARBA" id="ARBA00022989"/>
    </source>
</evidence>
<dbReference type="InterPro" id="IPR014743">
    <property type="entry name" value="Cl-channel_core"/>
</dbReference>
<dbReference type="InterPro" id="IPR001807">
    <property type="entry name" value="ClC"/>
</dbReference>
<dbReference type="SMART" id="SM00116">
    <property type="entry name" value="CBS"/>
    <property type="match status" value="2"/>
</dbReference>
<evidence type="ECO:0000256" key="10">
    <source>
        <dbReference type="PROSITE-ProRule" id="PRU00703"/>
    </source>
</evidence>
<keyword evidence="4" id="KW-0677">Repeat</keyword>
<evidence type="ECO:0000256" key="2">
    <source>
        <dbReference type="ARBA" id="ARBA00022448"/>
    </source>
</evidence>
<accession>A0ABR1FW85</accession>
<dbReference type="PROSITE" id="PS51371">
    <property type="entry name" value="CBS"/>
    <property type="match status" value="1"/>
</dbReference>
<name>A0ABR1FW85_AURAN</name>
<evidence type="ECO:0000256" key="12">
    <source>
        <dbReference type="SAM" id="MobiDB-lite"/>
    </source>
</evidence>
<dbReference type="PANTHER" id="PTHR11689">
    <property type="entry name" value="CHLORIDE CHANNEL PROTEIN CLC FAMILY MEMBER"/>
    <property type="match status" value="1"/>
</dbReference>
<evidence type="ECO:0000256" key="1">
    <source>
        <dbReference type="ARBA" id="ARBA00004141"/>
    </source>
</evidence>
<evidence type="ECO:0000256" key="3">
    <source>
        <dbReference type="ARBA" id="ARBA00022692"/>
    </source>
</evidence>
<evidence type="ECO:0000313" key="15">
    <source>
        <dbReference type="Proteomes" id="UP001363151"/>
    </source>
</evidence>
<comment type="caution">
    <text evidence="11">Lacks conserved residue(s) required for the propagation of feature annotation.</text>
</comment>
<reference evidence="14 15" key="1">
    <citation type="submission" date="2024-03" db="EMBL/GenBank/DDBJ databases">
        <title>Aureococcus anophagefferens CCMP1851 and Kratosvirus quantuckense: Draft genome of a second virus-susceptible host strain in the model system.</title>
        <authorList>
            <person name="Chase E."/>
            <person name="Truchon A.R."/>
            <person name="Schepens W."/>
            <person name="Wilhelm S.W."/>
        </authorList>
    </citation>
    <scope>NUCLEOTIDE SEQUENCE [LARGE SCALE GENOMIC DNA]</scope>
    <source>
        <strain evidence="14 15">CCMP1851</strain>
    </source>
</reference>
<feature type="transmembrane region" description="Helical" evidence="11">
    <location>
        <begin position="175"/>
        <end position="197"/>
    </location>
</feature>
<comment type="similarity">
    <text evidence="11">Belongs to the chloride channel (TC 2.A.49) family.</text>
</comment>
<proteinExistence type="inferred from homology"/>
<keyword evidence="8 11" id="KW-0472">Membrane</keyword>
<dbReference type="SUPFAM" id="SSF81340">
    <property type="entry name" value="Clc chloride channel"/>
    <property type="match status" value="1"/>
</dbReference>
<feature type="transmembrane region" description="Helical" evidence="11">
    <location>
        <begin position="288"/>
        <end position="313"/>
    </location>
</feature>
<gene>
    <name evidence="14" type="ORF">SO694_00119058</name>
</gene>
<feature type="compositionally biased region" description="Basic and acidic residues" evidence="12">
    <location>
        <begin position="847"/>
        <end position="862"/>
    </location>
</feature>
<dbReference type="PANTHER" id="PTHR11689:SF136">
    <property type="entry name" value="H(+)_CL(-) EXCHANGE TRANSPORTER 7"/>
    <property type="match status" value="1"/>
</dbReference>
<feature type="compositionally biased region" description="Pro residues" evidence="12">
    <location>
        <begin position="885"/>
        <end position="896"/>
    </location>
</feature>
<evidence type="ECO:0000259" key="13">
    <source>
        <dbReference type="PROSITE" id="PS51371"/>
    </source>
</evidence>
<dbReference type="EMBL" id="JBBJCI010000218">
    <property type="protein sequence ID" value="KAK7240042.1"/>
    <property type="molecule type" value="Genomic_DNA"/>
</dbReference>
<organism evidence="14 15">
    <name type="scientific">Aureococcus anophagefferens</name>
    <name type="common">Harmful bloom alga</name>
    <dbReference type="NCBI Taxonomy" id="44056"/>
    <lineage>
        <taxon>Eukaryota</taxon>
        <taxon>Sar</taxon>
        <taxon>Stramenopiles</taxon>
        <taxon>Ochrophyta</taxon>
        <taxon>Pelagophyceae</taxon>
        <taxon>Pelagomonadales</taxon>
        <taxon>Pelagomonadaceae</taxon>
        <taxon>Aureococcus</taxon>
    </lineage>
</organism>
<sequence>MSVGASLNGDELTEGLLAADGRGRGPAAPPGRRRSASESFPERLPSRDGSDLAGLGDVEGAAPAAPPGSPAAPPKSRTEVQLLSSFEALDYGPSMSTYRRARRRDRRRAEEDALVAFATLLAVGCTVGTCGFCVARGTTSFQARRRAEIDRRARRLELARYGPSGAVTPGGVARVLAASAGLAVASALLVVGVEAAAAGSGIPEAKAYLNGVNYSRYLALRCGAVKAVAVVLSVASGLVVGREGPLIHVGAVVGNALATWPGANRLARLRGVNWTWQHRFRHDAWKREFVACGAAAGVAAAFGSPIGGVAFALEEATTFWDAALTARAFAATGAATATLWTFEAKFPLGDVDDGRRRVRSSFWRLLKFGSFGDQPAYDLRDLPLMVLGLGVLGGVVGAAFCHCNLRLSRWRRRRVLGRPARRVAEVGAAALLTAGVMAALPALVGSCRAATPQWACSATENGHYCGDYYGRGARGGAGGNATACAYECWDRSTYERGGCGEGFFDAAATLSMRPSDGAIAALFHDDDVAFGAAALAAYAAAAFALAALTYGVAVPSGLFVPSILIGGALGRLAGEAYRALDLVPGGVHAGVTRLTMTITVIVFETTGLSDLAPPLMGVVCVAKTLADALGGPRSIYDAHVALKCIPYLDDESNGDDGDAVVGDVMATAVRCVPDVAPHAAALSCLEDTRHNAFPVLAAGDGAFVGLVSRRELAALLAHVAALAADPRRPRGPAGPAPADAFSSSLQSRVAPLPPRVAAALRAAGAPLDRLDLRPYVDVAPVTVPPHCPVPRAFRIFKALGVRHLPVLDPGPAPSIDEALEEAELRYIEDFPEEFQDDERAPAAVDAPRPERAAPRSKPDADGRAAGAEPPPGVAPRRRRRQAVPPLAPAAAPPPPTGGGAPRVEDEDRERVARIRKRRRDLDVLRSVGRLPAWLDPREGRRVAKPKTESRQRHASSRPRTEKGVFMTRAQLDAEGYARDPATGDWSKRGPAVRVDTTTRPS</sequence>
<dbReference type="InterPro" id="IPR046342">
    <property type="entry name" value="CBS_dom_sf"/>
</dbReference>
<feature type="domain" description="CBS" evidence="13">
    <location>
        <begin position="665"/>
        <end position="722"/>
    </location>
</feature>
<dbReference type="InterPro" id="IPR051280">
    <property type="entry name" value="Cl-channel/antiporter"/>
</dbReference>
<feature type="region of interest" description="Disordered" evidence="12">
    <location>
        <begin position="833"/>
        <end position="1001"/>
    </location>
</feature>
<keyword evidence="3 11" id="KW-0812">Transmembrane</keyword>